<name>A0A5P2DAF2_STRVZ</name>
<protein>
    <recommendedName>
        <fullName evidence="3">Lipoprotein</fullName>
    </recommendedName>
</protein>
<evidence type="ECO:0008006" key="3">
    <source>
        <dbReference type="Google" id="ProtNLM"/>
    </source>
</evidence>
<organism evidence="1 2">
    <name type="scientific">Streptomyces venezuelae</name>
    <dbReference type="NCBI Taxonomy" id="54571"/>
    <lineage>
        <taxon>Bacteria</taxon>
        <taxon>Bacillati</taxon>
        <taxon>Actinomycetota</taxon>
        <taxon>Actinomycetes</taxon>
        <taxon>Kitasatosporales</taxon>
        <taxon>Streptomycetaceae</taxon>
        <taxon>Streptomyces</taxon>
    </lineage>
</organism>
<evidence type="ECO:0000313" key="2">
    <source>
        <dbReference type="Proteomes" id="UP000325211"/>
    </source>
</evidence>
<proteinExistence type="predicted"/>
<dbReference type="Proteomes" id="UP000325211">
    <property type="component" value="Chromosome"/>
</dbReference>
<evidence type="ECO:0000313" key="1">
    <source>
        <dbReference type="EMBL" id="QES51540.1"/>
    </source>
</evidence>
<dbReference type="SUPFAM" id="SSF89392">
    <property type="entry name" value="Prokaryotic lipoproteins and lipoprotein localization factors"/>
    <property type="match status" value="1"/>
</dbReference>
<sequence length="270" mass="28319">MAVLMAVTMGAAGCAKSEVVERNSEAAAAAGQQLDRMAEAVRKAGPAEIRVTARGEEGAGGEEDRTGRYSWHGGLAVESEMSMPEGSGAGLDPDGRTTYRFVQGRYYYQLGASVGGLGQGKGPGAGAGQGKAWFTLDFGSLRGEAKGGPTDVELDPMAGLELLKGATGVSRVGEGTPLDRRAVHYRVVTPQGRYEDALRSFRFPQGAGELVTDVWVDDRNLPVRLRYRAGTTNLTLDFLSFGVSGPVEAPSAADTTDLTDTVRDARKSGA</sequence>
<dbReference type="InterPro" id="IPR029046">
    <property type="entry name" value="LolA/LolB/LppX"/>
</dbReference>
<dbReference type="AlphaFoldDB" id="A0A5P2DAF2"/>
<gene>
    <name evidence="1" type="ORF">DEJ50_30525</name>
</gene>
<dbReference type="EMBL" id="CP029190">
    <property type="protein sequence ID" value="QES51540.1"/>
    <property type="molecule type" value="Genomic_DNA"/>
</dbReference>
<accession>A0A5P2DAF2</accession>
<reference evidence="1 2" key="1">
    <citation type="submission" date="2018-05" db="EMBL/GenBank/DDBJ databases">
        <title>Streptomyces venezuelae.</title>
        <authorList>
            <person name="Kim W."/>
            <person name="Lee N."/>
            <person name="Cho B.-K."/>
        </authorList>
    </citation>
    <scope>NUCLEOTIDE SEQUENCE [LARGE SCALE GENOMIC DNA]</scope>
    <source>
        <strain evidence="1 2">ATCC 21782</strain>
    </source>
</reference>
<dbReference type="Gene3D" id="2.50.20.20">
    <property type="match status" value="1"/>
</dbReference>